<dbReference type="STRING" id="414048.SAMN04489864_10556"/>
<dbReference type="Gene3D" id="1.25.40.10">
    <property type="entry name" value="Tetratricopeptide repeat domain"/>
    <property type="match status" value="1"/>
</dbReference>
<dbReference type="Proteomes" id="UP000199666">
    <property type="component" value="Unassembled WGS sequence"/>
</dbReference>
<dbReference type="InterPro" id="IPR011990">
    <property type="entry name" value="TPR-like_helical_dom_sf"/>
</dbReference>
<dbReference type="SUPFAM" id="SSF48452">
    <property type="entry name" value="TPR-like"/>
    <property type="match status" value="1"/>
</dbReference>
<sequence>MRRNKRRKLLLLLLLSPLFTFANFDFNANCLKAYQHIFELKLNTARQLIANERKIHPNNSIIPLLENYVDYFYLLGTDNKQEFERLQKNKEKRLAQINDDDVKSPYYLYALAEINLQWALVRGRYGAYYTASREINKANNLLEENTKKFPGFHLNAKGLGLINTLMGTLPDGFLKSALSAFGIKGNVQTGLAMLDKLAENLPRSAYEPFFEEVVFYYVYVLNDVVHSPLAYAKTFKYTERFTDSSLLKTYLQAYTASKNGKNDQAIAILTEKPSGISYQPFPYLDYLLGVSLLNKLDLNAASHFDKYLQSNKGTSYIKDTYLHLAWIALLKNDEAGYADYVNKVKTRGYTFQEKDKQALNEANAALPHKVLLTARLLFDGGYLSKADETLAPFDNESFNSLKDKAEFNYRQGRINDDLGKDDIALSHYQDAINYGKSLKQYYAAKAAVLTGKIYEKKKKIDKAKAYFTIAINLKNHEYESGIENEAKQGLKRL</sequence>
<evidence type="ECO:0000313" key="3">
    <source>
        <dbReference type="Proteomes" id="UP000199666"/>
    </source>
</evidence>
<name>A0A1I2X802_9SPHI</name>
<dbReference type="OrthoDB" id="1466726at2"/>
<keyword evidence="1" id="KW-0732">Signal</keyword>
<organism evidence="2 3">
    <name type="scientific">Pedobacter insulae</name>
    <dbReference type="NCBI Taxonomy" id="414048"/>
    <lineage>
        <taxon>Bacteria</taxon>
        <taxon>Pseudomonadati</taxon>
        <taxon>Bacteroidota</taxon>
        <taxon>Sphingobacteriia</taxon>
        <taxon>Sphingobacteriales</taxon>
        <taxon>Sphingobacteriaceae</taxon>
        <taxon>Pedobacter</taxon>
    </lineage>
</organism>
<dbReference type="SMART" id="SM00028">
    <property type="entry name" value="TPR"/>
    <property type="match status" value="2"/>
</dbReference>
<dbReference type="RefSeq" id="WP_090993447.1">
    <property type="nucleotide sequence ID" value="NZ_FOPP01000005.1"/>
</dbReference>
<evidence type="ECO:0000256" key="1">
    <source>
        <dbReference type="SAM" id="SignalP"/>
    </source>
</evidence>
<dbReference type="EMBL" id="FOPP01000005">
    <property type="protein sequence ID" value="SFH09625.1"/>
    <property type="molecule type" value="Genomic_DNA"/>
</dbReference>
<protein>
    <submittedName>
        <fullName evidence="2">Uncharacterized protein</fullName>
    </submittedName>
</protein>
<feature type="signal peptide" evidence="1">
    <location>
        <begin position="1"/>
        <end position="22"/>
    </location>
</feature>
<feature type="chain" id="PRO_5011670191" evidence="1">
    <location>
        <begin position="23"/>
        <end position="493"/>
    </location>
</feature>
<reference evidence="2 3" key="1">
    <citation type="submission" date="2016-10" db="EMBL/GenBank/DDBJ databases">
        <authorList>
            <person name="de Groot N.N."/>
        </authorList>
    </citation>
    <scope>NUCLEOTIDE SEQUENCE [LARGE SCALE GENOMIC DNA]</scope>
    <source>
        <strain evidence="2 3">DSM 18684</strain>
    </source>
</reference>
<dbReference type="InterPro" id="IPR019734">
    <property type="entry name" value="TPR_rpt"/>
</dbReference>
<accession>A0A1I2X802</accession>
<dbReference type="AlphaFoldDB" id="A0A1I2X802"/>
<proteinExistence type="predicted"/>
<evidence type="ECO:0000313" key="2">
    <source>
        <dbReference type="EMBL" id="SFH09625.1"/>
    </source>
</evidence>
<keyword evidence="3" id="KW-1185">Reference proteome</keyword>
<gene>
    <name evidence="2" type="ORF">SAMN04489864_10556</name>
</gene>